<feature type="transmembrane region" description="Helical" evidence="1">
    <location>
        <begin position="80"/>
        <end position="98"/>
    </location>
</feature>
<evidence type="ECO:0000256" key="2">
    <source>
        <dbReference type="SAM" id="SignalP"/>
    </source>
</evidence>
<keyword evidence="1" id="KW-0472">Membrane</keyword>
<gene>
    <name evidence="3" type="ORF">V473_23490</name>
</gene>
<keyword evidence="1" id="KW-0812">Transmembrane</keyword>
<dbReference type="PATRIC" id="fig|1420583.3.peg.4510"/>
<proteinExistence type="predicted"/>
<keyword evidence="1" id="KW-1133">Transmembrane helix</keyword>
<evidence type="ECO:0000256" key="1">
    <source>
        <dbReference type="SAM" id="Phobius"/>
    </source>
</evidence>
<protein>
    <recommendedName>
        <fullName evidence="5">VirB2 type IV secretion protein</fullName>
    </recommendedName>
</protein>
<feature type="transmembrane region" description="Helical" evidence="1">
    <location>
        <begin position="50"/>
        <end position="73"/>
    </location>
</feature>
<name>A0A0J8A8F3_9SPHN</name>
<dbReference type="RefSeq" id="WP_066609300.1">
    <property type="nucleotide sequence ID" value="NZ_KQ130440.1"/>
</dbReference>
<accession>A0A0J8A8F3</accession>
<evidence type="ECO:0008006" key="5">
    <source>
        <dbReference type="Google" id="ProtNLM"/>
    </source>
</evidence>
<evidence type="ECO:0000313" key="3">
    <source>
        <dbReference type="EMBL" id="KMS51600.1"/>
    </source>
</evidence>
<dbReference type="STRING" id="1420583.V473_23490"/>
<comment type="caution">
    <text evidence="3">The sequence shown here is derived from an EMBL/GenBank/DDBJ whole genome shotgun (WGS) entry which is preliminary data.</text>
</comment>
<dbReference type="EMBL" id="JACT01000009">
    <property type="protein sequence ID" value="KMS51600.1"/>
    <property type="molecule type" value="Genomic_DNA"/>
</dbReference>
<dbReference type="AlphaFoldDB" id="A0A0J8A8F3"/>
<reference evidence="3 4" key="1">
    <citation type="journal article" date="2015" name="G3 (Bethesda)">
        <title>Insights into Ongoing Evolution of the Hexachlorocyclohexane Catabolic Pathway from Comparative Genomics of Ten Sphingomonadaceae Strains.</title>
        <authorList>
            <person name="Pearce S.L."/>
            <person name="Oakeshott J.G."/>
            <person name="Pandey G."/>
        </authorList>
    </citation>
    <scope>NUCLEOTIDE SEQUENCE [LARGE SCALE GENOMIC DNA]</scope>
    <source>
        <strain evidence="3 4">LL01</strain>
    </source>
</reference>
<dbReference type="InterPro" id="IPR007039">
    <property type="entry name" value="TrbC/VirB2"/>
</dbReference>
<dbReference type="Proteomes" id="UP000052232">
    <property type="component" value="Unassembled WGS sequence"/>
</dbReference>
<feature type="signal peptide" evidence="2">
    <location>
        <begin position="1"/>
        <end position="32"/>
    </location>
</feature>
<keyword evidence="4" id="KW-1185">Reference proteome</keyword>
<keyword evidence="2" id="KW-0732">Signal</keyword>
<sequence length="104" mass="10683">MKKLVSNIKGRWSTNYALAGAVLSMLPVPAWAQAANQTEVASMVDSILNLLTGPIAKGLAAIALVIAGIMFFFGAGNKGLLGSIIVGCFIVFGAGWLVDTISGT</sequence>
<evidence type="ECO:0000313" key="4">
    <source>
        <dbReference type="Proteomes" id="UP000052232"/>
    </source>
</evidence>
<feature type="chain" id="PRO_5005293327" description="VirB2 type IV secretion protein" evidence="2">
    <location>
        <begin position="33"/>
        <end position="104"/>
    </location>
</feature>
<dbReference type="Pfam" id="PF04956">
    <property type="entry name" value="TrbC"/>
    <property type="match status" value="1"/>
</dbReference>
<organism evidence="3 4">
    <name type="scientific">Sphingobium cupriresistens LL01</name>
    <dbReference type="NCBI Taxonomy" id="1420583"/>
    <lineage>
        <taxon>Bacteria</taxon>
        <taxon>Pseudomonadati</taxon>
        <taxon>Pseudomonadota</taxon>
        <taxon>Alphaproteobacteria</taxon>
        <taxon>Sphingomonadales</taxon>
        <taxon>Sphingomonadaceae</taxon>
        <taxon>Sphingobium</taxon>
    </lineage>
</organism>